<dbReference type="InterPro" id="IPR008266">
    <property type="entry name" value="Tyr_kinase_AS"/>
</dbReference>
<evidence type="ECO:0000313" key="12">
    <source>
        <dbReference type="EMBL" id="ADI32713.1"/>
    </source>
</evidence>
<evidence type="ECO:0000256" key="3">
    <source>
        <dbReference type="ARBA" id="ARBA00022527"/>
    </source>
</evidence>
<dbReference type="NCBIfam" id="TIGR03724">
    <property type="entry name" value="arch_bud32"/>
    <property type="match status" value="1"/>
</dbReference>
<dbReference type="RefSeq" id="WP_013143910.1">
    <property type="nucleotide sequence ID" value="NC_014205.1"/>
</dbReference>
<evidence type="ECO:0000313" key="13">
    <source>
        <dbReference type="Proteomes" id="UP000002573"/>
    </source>
</evidence>
<name>D7DAB7_STAHD</name>
<dbReference type="KEGG" id="shc:Shell_1628"/>
<dbReference type="EC" id="2.7.11.1" evidence="2"/>
<feature type="domain" description="Protein kinase" evidence="11">
    <location>
        <begin position="2"/>
        <end position="226"/>
    </location>
</feature>
<keyword evidence="3 12" id="KW-0723">Serine/threonine-protein kinase</keyword>
<dbReference type="EMBL" id="CP002051">
    <property type="protein sequence ID" value="ADI32713.1"/>
    <property type="molecule type" value="Genomic_DNA"/>
</dbReference>
<dbReference type="GO" id="GO:0008033">
    <property type="term" value="P:tRNA processing"/>
    <property type="evidence" value="ECO:0007669"/>
    <property type="project" value="UniProtKB-KW"/>
</dbReference>
<dbReference type="PANTHER" id="PTHR12209:SF0">
    <property type="entry name" value="EKC_KEOPS COMPLEX SUBUNIT TP53RK"/>
    <property type="match status" value="1"/>
</dbReference>
<dbReference type="SUPFAM" id="SSF56112">
    <property type="entry name" value="Protein kinase-like (PK-like)"/>
    <property type="match status" value="1"/>
</dbReference>
<dbReference type="NCBIfam" id="NF011463">
    <property type="entry name" value="PRK14879.1-4"/>
    <property type="match status" value="1"/>
</dbReference>
<dbReference type="eggNOG" id="arCOG01185">
    <property type="taxonomic scope" value="Archaea"/>
</dbReference>
<dbReference type="PANTHER" id="PTHR12209">
    <property type="entry name" value="NON-SPECIFIC SERINE/THREONINE PROTEIN KINASE"/>
    <property type="match status" value="1"/>
</dbReference>
<reference evidence="13" key="1">
    <citation type="submission" date="2010-05" db="EMBL/GenBank/DDBJ databases">
        <title>Complete sequence of Staphylothermus hellenicus DSM 12710.</title>
        <authorList>
            <consortium name="US DOE Joint Genome Institute"/>
            <person name="Lucas S."/>
            <person name="Copeland A."/>
            <person name="Lapidus A."/>
            <person name="Cheng J.-F."/>
            <person name="Bruce D."/>
            <person name="Goodwin L."/>
            <person name="Pitluck S."/>
            <person name="Davenport K."/>
            <person name="Detter J.C."/>
            <person name="Han C."/>
            <person name="Tapia R."/>
            <person name="Larimer F."/>
            <person name="Land M."/>
            <person name="Hauser L."/>
            <person name="Kyrpides N."/>
            <person name="Mikhailova N."/>
            <person name="Anderson I.J."/>
            <person name="Woyke T."/>
        </authorList>
    </citation>
    <scope>NUCLEOTIDE SEQUENCE [LARGE SCALE GENOMIC DNA]</scope>
    <source>
        <strain evidence="13">DSM 12710 / JCM 10830 / BK20S6-10-b1 / P8</strain>
    </source>
</reference>
<keyword evidence="6" id="KW-0547">Nucleotide-binding</keyword>
<dbReference type="Gene3D" id="1.10.510.10">
    <property type="entry name" value="Transferase(Phosphotransferase) domain 1"/>
    <property type="match status" value="1"/>
</dbReference>
<dbReference type="InterPro" id="IPR018934">
    <property type="entry name" value="RIO_dom"/>
</dbReference>
<dbReference type="AlphaFoldDB" id="D7DAB7"/>
<dbReference type="Pfam" id="PF01163">
    <property type="entry name" value="RIO1"/>
    <property type="match status" value="1"/>
</dbReference>
<dbReference type="PROSITE" id="PS00109">
    <property type="entry name" value="PROTEIN_KINASE_TYR"/>
    <property type="match status" value="1"/>
</dbReference>
<keyword evidence="8" id="KW-0067">ATP-binding</keyword>
<evidence type="ECO:0000256" key="6">
    <source>
        <dbReference type="ARBA" id="ARBA00022741"/>
    </source>
</evidence>
<keyword evidence="13" id="KW-1185">Reference proteome</keyword>
<evidence type="ECO:0000256" key="8">
    <source>
        <dbReference type="ARBA" id="ARBA00022840"/>
    </source>
</evidence>
<evidence type="ECO:0000256" key="2">
    <source>
        <dbReference type="ARBA" id="ARBA00012513"/>
    </source>
</evidence>
<accession>D7DAB7</accession>
<dbReference type="NCBIfam" id="NF011460">
    <property type="entry name" value="PRK14879.1-1"/>
    <property type="match status" value="1"/>
</dbReference>
<proteinExistence type="inferred from homology"/>
<dbReference type="InterPro" id="IPR000719">
    <property type="entry name" value="Prot_kinase_dom"/>
</dbReference>
<evidence type="ECO:0000256" key="9">
    <source>
        <dbReference type="ARBA" id="ARBA00047899"/>
    </source>
</evidence>
<dbReference type="HOGENOM" id="CLU_063953_0_0_2"/>
<comment type="catalytic activity">
    <reaction evidence="10">
        <text>L-seryl-[protein] + ATP = O-phospho-L-seryl-[protein] + ADP + H(+)</text>
        <dbReference type="Rhea" id="RHEA:17989"/>
        <dbReference type="Rhea" id="RHEA-COMP:9863"/>
        <dbReference type="Rhea" id="RHEA-COMP:11604"/>
        <dbReference type="ChEBI" id="CHEBI:15378"/>
        <dbReference type="ChEBI" id="CHEBI:29999"/>
        <dbReference type="ChEBI" id="CHEBI:30616"/>
        <dbReference type="ChEBI" id="CHEBI:83421"/>
        <dbReference type="ChEBI" id="CHEBI:456216"/>
        <dbReference type="EC" id="2.7.11.1"/>
    </reaction>
</comment>
<keyword evidence="5" id="KW-0819">tRNA processing</keyword>
<keyword evidence="7 12" id="KW-0418">Kinase</keyword>
<dbReference type="Proteomes" id="UP000002573">
    <property type="component" value="Chromosome"/>
</dbReference>
<evidence type="ECO:0000256" key="4">
    <source>
        <dbReference type="ARBA" id="ARBA00022679"/>
    </source>
</evidence>
<dbReference type="PROSITE" id="PS50011">
    <property type="entry name" value="PROTEIN_KINASE_DOM"/>
    <property type="match status" value="1"/>
</dbReference>
<dbReference type="Gene3D" id="3.30.200.20">
    <property type="entry name" value="Phosphorylase Kinase, domain 1"/>
    <property type="match status" value="1"/>
</dbReference>
<dbReference type="SMART" id="SM00220">
    <property type="entry name" value="S_TKc"/>
    <property type="match status" value="1"/>
</dbReference>
<dbReference type="STRING" id="591019.Shell_1628"/>
<reference evidence="12 13" key="2">
    <citation type="journal article" date="2011" name="Stand. Genomic Sci.">
        <title>Complete genome sequence of Staphylothermus hellenicus P8.</title>
        <authorList>
            <person name="Anderson I."/>
            <person name="Wirth R."/>
            <person name="Lucas S."/>
            <person name="Copeland A."/>
            <person name="Lapidus A."/>
            <person name="Cheng J.F."/>
            <person name="Goodwin L."/>
            <person name="Pitluck S."/>
            <person name="Davenport K."/>
            <person name="Detter J.C."/>
            <person name="Han C."/>
            <person name="Tapia R."/>
            <person name="Land M."/>
            <person name="Hauser L."/>
            <person name="Pati A."/>
            <person name="Mikhailova N."/>
            <person name="Woyke T."/>
            <person name="Klenk H.P."/>
            <person name="Kyrpides N."/>
            <person name="Ivanova N."/>
        </authorList>
    </citation>
    <scope>NUCLEOTIDE SEQUENCE [LARGE SCALE GENOMIC DNA]</scope>
    <source>
        <strain evidence="13">DSM 12710 / JCM 10830 / BK20S6-10-b1 / P8</strain>
    </source>
</reference>
<evidence type="ECO:0000256" key="10">
    <source>
        <dbReference type="ARBA" id="ARBA00048679"/>
    </source>
</evidence>
<evidence type="ECO:0000256" key="1">
    <source>
        <dbReference type="ARBA" id="ARBA00010630"/>
    </source>
</evidence>
<evidence type="ECO:0000256" key="5">
    <source>
        <dbReference type="ARBA" id="ARBA00022694"/>
    </source>
</evidence>
<dbReference type="InterPro" id="IPR011009">
    <property type="entry name" value="Kinase-like_dom_sf"/>
</dbReference>
<comment type="catalytic activity">
    <reaction evidence="9">
        <text>L-threonyl-[protein] + ATP = O-phospho-L-threonyl-[protein] + ADP + H(+)</text>
        <dbReference type="Rhea" id="RHEA:46608"/>
        <dbReference type="Rhea" id="RHEA-COMP:11060"/>
        <dbReference type="Rhea" id="RHEA-COMP:11605"/>
        <dbReference type="ChEBI" id="CHEBI:15378"/>
        <dbReference type="ChEBI" id="CHEBI:30013"/>
        <dbReference type="ChEBI" id="CHEBI:30616"/>
        <dbReference type="ChEBI" id="CHEBI:61977"/>
        <dbReference type="ChEBI" id="CHEBI:456216"/>
        <dbReference type="EC" id="2.7.11.1"/>
    </reaction>
</comment>
<sequence>MDTELKTLDKGAEALLFLGKYFGRKVIVKYRVSKPYRHPRFDEVFKYSRTKTEAKILSQLYLRGLNVPAPLLVDLNNYVIVMQYIEGVKLIDIIDSLENKKLAKYAYDLGFQVGLMHSLNIYHGDLTLANIVITSDEKTYIIDFGLAGTSRDIEEYAIDIHLLRRSLQAIVPDKTSYFMEYFRKGYITSYGEKAEEVFERVEEIRLRGRYVEERLKKKYMRETYVE</sequence>
<dbReference type="GO" id="GO:0005829">
    <property type="term" value="C:cytosol"/>
    <property type="evidence" value="ECO:0007669"/>
    <property type="project" value="TreeGrafter"/>
</dbReference>
<organism evidence="12 13">
    <name type="scientific">Staphylothermus hellenicus (strain DSM 12710 / JCM 10830 / BK20S6-10-b1 / P8)</name>
    <dbReference type="NCBI Taxonomy" id="591019"/>
    <lineage>
        <taxon>Archaea</taxon>
        <taxon>Thermoproteota</taxon>
        <taxon>Thermoprotei</taxon>
        <taxon>Desulfurococcales</taxon>
        <taxon>Desulfurococcaceae</taxon>
        <taxon>Staphylothermus</taxon>
    </lineage>
</organism>
<dbReference type="GO" id="GO:0005524">
    <property type="term" value="F:ATP binding"/>
    <property type="evidence" value="ECO:0007669"/>
    <property type="project" value="UniProtKB-KW"/>
</dbReference>
<dbReference type="InterPro" id="IPR022495">
    <property type="entry name" value="Bud32"/>
</dbReference>
<dbReference type="NCBIfam" id="NF011461">
    <property type="entry name" value="PRK14879.1-2"/>
    <property type="match status" value="1"/>
</dbReference>
<dbReference type="GO" id="GO:0004674">
    <property type="term" value="F:protein serine/threonine kinase activity"/>
    <property type="evidence" value="ECO:0007669"/>
    <property type="project" value="UniProtKB-KW"/>
</dbReference>
<gene>
    <name evidence="12" type="ordered locus">Shell_1628</name>
</gene>
<evidence type="ECO:0000256" key="7">
    <source>
        <dbReference type="ARBA" id="ARBA00022777"/>
    </source>
</evidence>
<dbReference type="GeneID" id="9234921"/>
<keyword evidence="4" id="KW-0808">Transferase</keyword>
<evidence type="ECO:0000259" key="11">
    <source>
        <dbReference type="PROSITE" id="PS50011"/>
    </source>
</evidence>
<comment type="similarity">
    <text evidence="1">Belongs to the protein kinase superfamily. BUD32 family.</text>
</comment>
<dbReference type="OrthoDB" id="31344at2157"/>
<protein>
    <recommendedName>
        <fullName evidence="2">non-specific serine/threonine protein kinase</fullName>
        <ecNumber evidence="2">2.7.11.1</ecNumber>
    </recommendedName>
</protein>